<proteinExistence type="predicted"/>
<dbReference type="EnsemblPlants" id="LPERR03G07610.4">
    <property type="protein sequence ID" value="LPERR03G07610.4"/>
    <property type="gene ID" value="LPERR03G07610"/>
</dbReference>
<feature type="region of interest" description="Disordered" evidence="1">
    <location>
        <begin position="1"/>
        <end position="59"/>
    </location>
</feature>
<evidence type="ECO:0000256" key="1">
    <source>
        <dbReference type="SAM" id="MobiDB-lite"/>
    </source>
</evidence>
<dbReference type="AlphaFoldDB" id="A0A0D9VR87"/>
<sequence length="71" mass="8003">MPATRTRPRLPPPRRSRRERAPALIHPPPLPQIARLLPQKPTNKIDPSRLTPLSREGLGSSSNRLVLARFV</sequence>
<reference evidence="2 3" key="1">
    <citation type="submission" date="2012-08" db="EMBL/GenBank/DDBJ databases">
        <title>Oryza genome evolution.</title>
        <authorList>
            <person name="Wing R.A."/>
        </authorList>
    </citation>
    <scope>NUCLEOTIDE SEQUENCE</scope>
</reference>
<reference evidence="2" key="3">
    <citation type="submission" date="2015-04" db="UniProtKB">
        <authorList>
            <consortium name="EnsemblPlants"/>
        </authorList>
    </citation>
    <scope>IDENTIFICATION</scope>
</reference>
<dbReference type="Proteomes" id="UP000032180">
    <property type="component" value="Chromosome 3"/>
</dbReference>
<feature type="compositionally biased region" description="Basic residues" evidence="1">
    <location>
        <begin position="1"/>
        <end position="18"/>
    </location>
</feature>
<dbReference type="HOGENOM" id="CLU_2743661_0_0_1"/>
<organism evidence="2 3">
    <name type="scientific">Leersia perrieri</name>
    <dbReference type="NCBI Taxonomy" id="77586"/>
    <lineage>
        <taxon>Eukaryota</taxon>
        <taxon>Viridiplantae</taxon>
        <taxon>Streptophyta</taxon>
        <taxon>Embryophyta</taxon>
        <taxon>Tracheophyta</taxon>
        <taxon>Spermatophyta</taxon>
        <taxon>Magnoliopsida</taxon>
        <taxon>Liliopsida</taxon>
        <taxon>Poales</taxon>
        <taxon>Poaceae</taxon>
        <taxon>BOP clade</taxon>
        <taxon>Oryzoideae</taxon>
        <taxon>Oryzeae</taxon>
        <taxon>Oryzinae</taxon>
        <taxon>Leersia</taxon>
    </lineage>
</organism>
<evidence type="ECO:0000313" key="2">
    <source>
        <dbReference type="EnsemblPlants" id="LPERR03G07610.4"/>
    </source>
</evidence>
<keyword evidence="3" id="KW-1185">Reference proteome</keyword>
<evidence type="ECO:0000313" key="3">
    <source>
        <dbReference type="Proteomes" id="UP000032180"/>
    </source>
</evidence>
<name>A0A0D9VR87_9ORYZ</name>
<protein>
    <submittedName>
        <fullName evidence="2">Uncharacterized protein</fullName>
    </submittedName>
</protein>
<accession>A0A0D9VR87</accession>
<dbReference type="Gramene" id="LPERR03G07610.4">
    <property type="protein sequence ID" value="LPERR03G07610.4"/>
    <property type="gene ID" value="LPERR03G07610"/>
</dbReference>
<reference evidence="3" key="2">
    <citation type="submission" date="2013-12" db="EMBL/GenBank/DDBJ databases">
        <authorList>
            <person name="Yu Y."/>
            <person name="Lee S."/>
            <person name="de Baynast K."/>
            <person name="Wissotski M."/>
            <person name="Liu L."/>
            <person name="Talag J."/>
            <person name="Goicoechea J."/>
            <person name="Angelova A."/>
            <person name="Jetty R."/>
            <person name="Kudrna D."/>
            <person name="Golser W."/>
            <person name="Rivera L."/>
            <person name="Zhang J."/>
            <person name="Wing R."/>
        </authorList>
    </citation>
    <scope>NUCLEOTIDE SEQUENCE</scope>
</reference>